<accession>A0A645HRD4</accession>
<dbReference type="EMBL" id="VSSQ01098771">
    <property type="protein sequence ID" value="MPN41608.1"/>
    <property type="molecule type" value="Genomic_DNA"/>
</dbReference>
<comment type="caution">
    <text evidence="1">The sequence shown here is derived from an EMBL/GenBank/DDBJ whole genome shotgun (WGS) entry which is preliminary data.</text>
</comment>
<protein>
    <submittedName>
        <fullName evidence="1">Uncharacterized protein</fullName>
    </submittedName>
</protein>
<reference evidence="1" key="1">
    <citation type="submission" date="2019-08" db="EMBL/GenBank/DDBJ databases">
        <authorList>
            <person name="Kucharzyk K."/>
            <person name="Murdoch R.W."/>
            <person name="Higgins S."/>
            <person name="Loffler F."/>
        </authorList>
    </citation>
    <scope>NUCLEOTIDE SEQUENCE</scope>
</reference>
<gene>
    <name evidence="1" type="ORF">SDC9_189162</name>
</gene>
<organism evidence="1">
    <name type="scientific">bioreactor metagenome</name>
    <dbReference type="NCBI Taxonomy" id="1076179"/>
    <lineage>
        <taxon>unclassified sequences</taxon>
        <taxon>metagenomes</taxon>
        <taxon>ecological metagenomes</taxon>
    </lineage>
</organism>
<evidence type="ECO:0000313" key="1">
    <source>
        <dbReference type="EMBL" id="MPN41608.1"/>
    </source>
</evidence>
<name>A0A645HRD4_9ZZZZ</name>
<proteinExistence type="predicted"/>
<sequence length="55" mass="6638">MFYVDPRFAKDRRDMADHLGHIFMNETHAYLGFLGDIQIREVDRIFNNSVFQEIF</sequence>
<dbReference type="AlphaFoldDB" id="A0A645HRD4"/>